<dbReference type="GO" id="GO:0008239">
    <property type="term" value="F:dipeptidyl-peptidase activity"/>
    <property type="evidence" value="ECO:0007669"/>
    <property type="project" value="TreeGrafter"/>
</dbReference>
<evidence type="ECO:0008006" key="9">
    <source>
        <dbReference type="Google" id="ProtNLM"/>
    </source>
</evidence>
<protein>
    <recommendedName>
        <fullName evidence="9">Peptidase S28</fullName>
    </recommendedName>
</protein>
<feature type="signal peptide" evidence="6">
    <location>
        <begin position="1"/>
        <end position="27"/>
    </location>
</feature>
<dbReference type="EMBL" id="KN834773">
    <property type="protein sequence ID" value="KIK60910.1"/>
    <property type="molecule type" value="Genomic_DNA"/>
</dbReference>
<dbReference type="Gene3D" id="3.40.50.1820">
    <property type="entry name" value="alpha/beta hydrolase"/>
    <property type="match status" value="2"/>
</dbReference>
<reference evidence="7 8" key="1">
    <citation type="submission" date="2014-04" db="EMBL/GenBank/DDBJ databases">
        <title>Evolutionary Origins and Diversification of the Mycorrhizal Mutualists.</title>
        <authorList>
            <consortium name="DOE Joint Genome Institute"/>
            <consortium name="Mycorrhizal Genomics Consortium"/>
            <person name="Kohler A."/>
            <person name="Kuo A."/>
            <person name="Nagy L.G."/>
            <person name="Floudas D."/>
            <person name="Copeland A."/>
            <person name="Barry K.W."/>
            <person name="Cichocki N."/>
            <person name="Veneault-Fourrey C."/>
            <person name="LaButti K."/>
            <person name="Lindquist E.A."/>
            <person name="Lipzen A."/>
            <person name="Lundell T."/>
            <person name="Morin E."/>
            <person name="Murat C."/>
            <person name="Riley R."/>
            <person name="Ohm R."/>
            <person name="Sun H."/>
            <person name="Tunlid A."/>
            <person name="Henrissat B."/>
            <person name="Grigoriev I.V."/>
            <person name="Hibbett D.S."/>
            <person name="Martin F."/>
        </authorList>
    </citation>
    <scope>NUCLEOTIDE SEQUENCE [LARGE SCALE GENOMIC DNA]</scope>
    <source>
        <strain evidence="7 8">FD-317 M1</strain>
    </source>
</reference>
<dbReference type="PANTHER" id="PTHR11010">
    <property type="entry name" value="PROTEASE S28 PRO-X CARBOXYPEPTIDASE-RELATED"/>
    <property type="match status" value="1"/>
</dbReference>
<evidence type="ECO:0000313" key="8">
    <source>
        <dbReference type="Proteomes" id="UP000053593"/>
    </source>
</evidence>
<dbReference type="Pfam" id="PF05577">
    <property type="entry name" value="Peptidase_S28"/>
    <property type="match status" value="1"/>
</dbReference>
<evidence type="ECO:0000256" key="3">
    <source>
        <dbReference type="ARBA" id="ARBA00022729"/>
    </source>
</evidence>
<accession>A0A0D0BAZ5</accession>
<dbReference type="SUPFAM" id="SSF53474">
    <property type="entry name" value="alpha/beta-Hydrolases"/>
    <property type="match status" value="1"/>
</dbReference>
<comment type="similarity">
    <text evidence="1">Belongs to the peptidase S28 family.</text>
</comment>
<evidence type="ECO:0000256" key="1">
    <source>
        <dbReference type="ARBA" id="ARBA00011079"/>
    </source>
</evidence>
<keyword evidence="8" id="KW-1185">Reference proteome</keyword>
<keyword evidence="4" id="KW-0378">Hydrolase</keyword>
<evidence type="ECO:0000256" key="4">
    <source>
        <dbReference type="ARBA" id="ARBA00022801"/>
    </source>
</evidence>
<organism evidence="7 8">
    <name type="scientific">Collybiopsis luxurians FD-317 M1</name>
    <dbReference type="NCBI Taxonomy" id="944289"/>
    <lineage>
        <taxon>Eukaryota</taxon>
        <taxon>Fungi</taxon>
        <taxon>Dikarya</taxon>
        <taxon>Basidiomycota</taxon>
        <taxon>Agaricomycotina</taxon>
        <taxon>Agaricomycetes</taxon>
        <taxon>Agaricomycetidae</taxon>
        <taxon>Agaricales</taxon>
        <taxon>Marasmiineae</taxon>
        <taxon>Omphalotaceae</taxon>
        <taxon>Collybiopsis</taxon>
        <taxon>Collybiopsis luxurians</taxon>
    </lineage>
</organism>
<dbReference type="InterPro" id="IPR029058">
    <property type="entry name" value="AB_hydrolase_fold"/>
</dbReference>
<name>A0A0D0BAZ5_9AGAR</name>
<feature type="chain" id="PRO_5002207226" description="Peptidase S28" evidence="6">
    <location>
        <begin position="28"/>
        <end position="522"/>
    </location>
</feature>
<gene>
    <name evidence="7" type="ORF">GYMLUDRAFT_73702</name>
</gene>
<keyword evidence="5" id="KW-0325">Glycoprotein</keyword>
<dbReference type="GO" id="GO:0006508">
    <property type="term" value="P:proteolysis"/>
    <property type="evidence" value="ECO:0007669"/>
    <property type="project" value="UniProtKB-KW"/>
</dbReference>
<keyword evidence="3 6" id="KW-0732">Signal</keyword>
<evidence type="ECO:0000256" key="5">
    <source>
        <dbReference type="ARBA" id="ARBA00023180"/>
    </source>
</evidence>
<dbReference type="HOGENOM" id="CLU_023630_1_1_1"/>
<dbReference type="InterPro" id="IPR008758">
    <property type="entry name" value="Peptidase_S28"/>
</dbReference>
<dbReference type="AlphaFoldDB" id="A0A0D0BAZ5"/>
<dbReference type="GO" id="GO:0070008">
    <property type="term" value="F:serine-type exopeptidase activity"/>
    <property type="evidence" value="ECO:0007669"/>
    <property type="project" value="InterPro"/>
</dbReference>
<evidence type="ECO:0000256" key="2">
    <source>
        <dbReference type="ARBA" id="ARBA00022670"/>
    </source>
</evidence>
<evidence type="ECO:0000256" key="6">
    <source>
        <dbReference type="SAM" id="SignalP"/>
    </source>
</evidence>
<dbReference type="PANTHER" id="PTHR11010:SF23">
    <property type="entry name" value="SERINE PEPTIDASE"/>
    <property type="match status" value="1"/>
</dbReference>
<sequence length="522" mass="57692">MLFSAFSSFALCLQITVAILRETGANGYTVRGAIAPTHEILLSEPVVSRNGTLLSPYDTVYFFDQLIDHTNPSLGTFKQRYWHTYEWYETGPIILFTPGESNAEFYTTYLTNATINGQIAQQQNGSTIVLEHRYFGESHPVPDLSGKNMKFHTVQQAIDDLEYFANNVVLPMPNGSNLPPAKAPWILVGGSYSGALTGWTMVNKPGVFWAGYASSAVVEAILDYWGYFEPIRQFMPQNCSADIEAVIAHIDQVFTSNDTTAIQALKDNWGLGEITHLDDVAAFRSNLRDWEFLQPNQGPGTLFYQFCDALEVKDGVNAPATGWGADHAITAWGSFWNSTYLNILCGGSDTVECLGTYDPSSELYTNTSLSNDDRSWSWVLCNELGYFKDAAPSGATTLVSRLVQPSYDIRQCALMFPDVFASPEDVPLIGGVANINQAYHGWNLTIDRLIFANGQRDPWREATVSADGVARESTDTQPILDSDGFHCSDLLTSLGQADPSVLAVQTKALSYIRMWLAEWTPL</sequence>
<keyword evidence="2" id="KW-0645">Protease</keyword>
<proteinExistence type="inferred from homology"/>
<evidence type="ECO:0000313" key="7">
    <source>
        <dbReference type="EMBL" id="KIK60910.1"/>
    </source>
</evidence>
<dbReference type="Proteomes" id="UP000053593">
    <property type="component" value="Unassembled WGS sequence"/>
</dbReference>
<dbReference type="OrthoDB" id="1735038at2759"/>